<dbReference type="EMBL" id="JAFNEN010000138">
    <property type="protein sequence ID" value="KAG8192547.1"/>
    <property type="molecule type" value="Genomic_DNA"/>
</dbReference>
<protein>
    <submittedName>
        <fullName evidence="1">Uncharacterized protein</fullName>
    </submittedName>
</protein>
<dbReference type="Proteomes" id="UP000827092">
    <property type="component" value="Unassembled WGS sequence"/>
</dbReference>
<evidence type="ECO:0000313" key="2">
    <source>
        <dbReference type="Proteomes" id="UP000827092"/>
    </source>
</evidence>
<dbReference type="AlphaFoldDB" id="A0AAV6V7V0"/>
<name>A0AAV6V7V0_9ARAC</name>
<gene>
    <name evidence="1" type="ORF">JTE90_015182</name>
</gene>
<proteinExistence type="predicted"/>
<accession>A0AAV6V7V0</accession>
<comment type="caution">
    <text evidence="1">The sequence shown here is derived from an EMBL/GenBank/DDBJ whole genome shotgun (WGS) entry which is preliminary data.</text>
</comment>
<reference evidence="1 2" key="1">
    <citation type="journal article" date="2022" name="Nat. Ecol. Evol.">
        <title>A masculinizing supergene underlies an exaggerated male reproductive morph in a spider.</title>
        <authorList>
            <person name="Hendrickx F."/>
            <person name="De Corte Z."/>
            <person name="Sonet G."/>
            <person name="Van Belleghem S.M."/>
            <person name="Kostlbacher S."/>
            <person name="Vangestel C."/>
        </authorList>
    </citation>
    <scope>NUCLEOTIDE SEQUENCE [LARGE SCALE GENOMIC DNA]</scope>
    <source>
        <strain evidence="1">W744_W776</strain>
    </source>
</reference>
<sequence>MQFYLKGQKVTQVIPKTKDYSHGHCRLSQFITHPLQSSLLVIVTSLPHFTFSLKLTEDATTLTISPVFCPKKGCFFCQGSGAPAYHYCYYFPWPGVNNTGLQQKRGDG</sequence>
<evidence type="ECO:0000313" key="1">
    <source>
        <dbReference type="EMBL" id="KAG8192547.1"/>
    </source>
</evidence>
<keyword evidence="2" id="KW-1185">Reference proteome</keyword>
<organism evidence="1 2">
    <name type="scientific">Oedothorax gibbosus</name>
    <dbReference type="NCBI Taxonomy" id="931172"/>
    <lineage>
        <taxon>Eukaryota</taxon>
        <taxon>Metazoa</taxon>
        <taxon>Ecdysozoa</taxon>
        <taxon>Arthropoda</taxon>
        <taxon>Chelicerata</taxon>
        <taxon>Arachnida</taxon>
        <taxon>Araneae</taxon>
        <taxon>Araneomorphae</taxon>
        <taxon>Entelegynae</taxon>
        <taxon>Araneoidea</taxon>
        <taxon>Linyphiidae</taxon>
        <taxon>Erigoninae</taxon>
        <taxon>Oedothorax</taxon>
    </lineage>
</organism>